<dbReference type="RefSeq" id="WP_378715656.1">
    <property type="nucleotide sequence ID" value="NZ_JBHLHV010000001.1"/>
</dbReference>
<accession>A0ABV5EN72</accession>
<keyword evidence="1" id="KW-0732">Signal</keyword>
<dbReference type="Pfam" id="PF01547">
    <property type="entry name" value="SBP_bac_1"/>
    <property type="match status" value="1"/>
</dbReference>
<comment type="caution">
    <text evidence="2">The sequence shown here is derived from an EMBL/GenBank/DDBJ whole genome shotgun (WGS) entry which is preliminary data.</text>
</comment>
<feature type="signal peptide" evidence="1">
    <location>
        <begin position="1"/>
        <end position="22"/>
    </location>
</feature>
<dbReference type="PANTHER" id="PTHR43649">
    <property type="entry name" value="ARABINOSE-BINDING PROTEIN-RELATED"/>
    <property type="match status" value="1"/>
</dbReference>
<dbReference type="SUPFAM" id="SSF53850">
    <property type="entry name" value="Periplasmic binding protein-like II"/>
    <property type="match status" value="1"/>
</dbReference>
<evidence type="ECO:0000313" key="2">
    <source>
        <dbReference type="EMBL" id="MFB8891417.1"/>
    </source>
</evidence>
<proteinExistence type="predicted"/>
<sequence length="434" mass="46367">MHVPKRLIAGIAAGAAALLALSGCGIGNRAASTELSDGPVTLRMAWWGGDSRHERTQQVIDLFEAKYPNITVVPEFSDWNGYWEKLATATAGKNAADVIQMDELYLSSYAARGALSDLDALRIDTGGLDDSVLQMGRYDEALYAIPISTSSTALLVNTDLLDSIGVSLPDDTQSWTWDEFDGWAQTVTDAAPDGVYGTSILSGSWQLQLFARQVGERLYDGDEVAVSPETVADFFQTSLDLTRSGASAPASVWSETSSLPLDQLPFSVGKTASFFAPATLISAYTQASGANIELVPMPNHDDGDPGFDYFKPGMYWSISSQSRHPAEAAALVDFLLNDPEATKIIGSERGLPASTRNLDLIKPGLTPEETKAVAYSESRMPVLGAAPAPPPLGTSDVDAIFMRYLQEVMFERTTPETAASGFVADVQASIDAAN</sequence>
<dbReference type="CDD" id="cd13585">
    <property type="entry name" value="PBP2_TMBP_like"/>
    <property type="match status" value="1"/>
</dbReference>
<dbReference type="EMBL" id="JBHLHV010000001">
    <property type="protein sequence ID" value="MFB8891417.1"/>
    <property type="molecule type" value="Genomic_DNA"/>
</dbReference>
<name>A0ABV5EN72_9MICO</name>
<feature type="chain" id="PRO_5045927096" evidence="1">
    <location>
        <begin position="23"/>
        <end position="434"/>
    </location>
</feature>
<dbReference type="PANTHER" id="PTHR43649:SF11">
    <property type="entry name" value="ABC TRANSPORTER SUBSTRATE-BINDING PROTEIN YESO-RELATED"/>
    <property type="match status" value="1"/>
</dbReference>
<dbReference type="InterPro" id="IPR050490">
    <property type="entry name" value="Bact_solute-bd_prot1"/>
</dbReference>
<evidence type="ECO:0000313" key="3">
    <source>
        <dbReference type="Proteomes" id="UP001589643"/>
    </source>
</evidence>
<dbReference type="InterPro" id="IPR006059">
    <property type="entry name" value="SBP"/>
</dbReference>
<protein>
    <submittedName>
        <fullName evidence="2">ABC transporter substrate-binding protein</fullName>
    </submittedName>
</protein>
<dbReference type="Gene3D" id="3.40.190.10">
    <property type="entry name" value="Periplasmic binding protein-like II"/>
    <property type="match status" value="2"/>
</dbReference>
<dbReference type="Proteomes" id="UP001589643">
    <property type="component" value="Unassembled WGS sequence"/>
</dbReference>
<evidence type="ECO:0000256" key="1">
    <source>
        <dbReference type="SAM" id="SignalP"/>
    </source>
</evidence>
<reference evidence="2 3" key="1">
    <citation type="submission" date="2024-08" db="EMBL/GenBank/DDBJ databases">
        <title>Heavy metals resistant antinobacteria isolated from wastewater.</title>
        <authorList>
            <person name="Roman Ponce B."/>
            <person name="Blanco Mercado M.A."/>
            <person name="Avila Aldana I.N."/>
            <person name="Morales Arrieta S."/>
        </authorList>
    </citation>
    <scope>NUCLEOTIDE SEQUENCE [LARGE SCALE GENOMIC DNA]</scope>
    <source>
        <strain evidence="3">sma-1</strain>
    </source>
</reference>
<organism evidence="2 3">
    <name type="scientific">Microbacterium plantarum</name>
    <dbReference type="NCBI Taxonomy" id="1816425"/>
    <lineage>
        <taxon>Bacteria</taxon>
        <taxon>Bacillati</taxon>
        <taxon>Actinomycetota</taxon>
        <taxon>Actinomycetes</taxon>
        <taxon>Micrococcales</taxon>
        <taxon>Microbacteriaceae</taxon>
        <taxon>Microbacterium</taxon>
    </lineage>
</organism>
<keyword evidence="3" id="KW-1185">Reference proteome</keyword>
<gene>
    <name evidence="2" type="ORF">AB7P39_01030</name>
</gene>
<dbReference type="PROSITE" id="PS51257">
    <property type="entry name" value="PROKAR_LIPOPROTEIN"/>
    <property type="match status" value="1"/>
</dbReference>